<feature type="transmembrane region" description="Helical" evidence="6">
    <location>
        <begin position="374"/>
        <end position="395"/>
    </location>
</feature>
<dbReference type="GO" id="GO:0005886">
    <property type="term" value="C:plasma membrane"/>
    <property type="evidence" value="ECO:0007669"/>
    <property type="project" value="UniProtKB-SubCell"/>
</dbReference>
<reference evidence="7 9" key="1">
    <citation type="submission" date="2013-02" db="EMBL/GenBank/DDBJ databases">
        <title>The Genome Sequence of Enterococcus gilvus ATCC BAA-350.</title>
        <authorList>
            <consortium name="The Broad Institute Genome Sequencing Platform"/>
            <consortium name="The Broad Institute Genome Sequencing Center for Infectious Disease"/>
            <person name="Earl A.M."/>
            <person name="Gilmore M.S."/>
            <person name="Lebreton F."/>
            <person name="Walker B."/>
            <person name="Young S.K."/>
            <person name="Zeng Q."/>
            <person name="Gargeya S."/>
            <person name="Fitzgerald M."/>
            <person name="Haas B."/>
            <person name="Abouelleil A."/>
            <person name="Alvarado L."/>
            <person name="Arachchi H.M."/>
            <person name="Berlin A.M."/>
            <person name="Chapman S.B."/>
            <person name="Dewar J."/>
            <person name="Goldberg J."/>
            <person name="Griggs A."/>
            <person name="Gujja S."/>
            <person name="Hansen M."/>
            <person name="Howarth C."/>
            <person name="Imamovic A."/>
            <person name="Larimer J."/>
            <person name="McCowan C."/>
            <person name="Murphy C."/>
            <person name="Neiman D."/>
            <person name="Pearson M."/>
            <person name="Priest M."/>
            <person name="Roberts A."/>
            <person name="Saif S."/>
            <person name="Shea T."/>
            <person name="Sisk P."/>
            <person name="Sykes S."/>
            <person name="Wortman J."/>
            <person name="Nusbaum C."/>
            <person name="Birren B."/>
        </authorList>
    </citation>
    <scope>NUCLEOTIDE SEQUENCE [LARGE SCALE GENOMIC DNA]</scope>
    <source>
        <strain evidence="7 9">ATCC BAA-350</strain>
    </source>
</reference>
<comment type="subcellular location">
    <subcellularLocation>
        <location evidence="1">Cell membrane</location>
        <topology evidence="1">Multi-pass membrane protein</topology>
    </subcellularLocation>
</comment>
<evidence type="ECO:0000256" key="1">
    <source>
        <dbReference type="ARBA" id="ARBA00004651"/>
    </source>
</evidence>
<feature type="transmembrane region" description="Helical" evidence="6">
    <location>
        <begin position="498"/>
        <end position="520"/>
    </location>
</feature>
<dbReference type="CDD" id="cd13124">
    <property type="entry name" value="MATE_SpoVB_like"/>
    <property type="match status" value="1"/>
</dbReference>
<dbReference type="EMBL" id="AJDQ01000006">
    <property type="protein sequence ID" value="EOI57005.1"/>
    <property type="molecule type" value="Genomic_DNA"/>
</dbReference>
<proteinExistence type="predicted"/>
<feature type="transmembrane region" description="Helical" evidence="6">
    <location>
        <begin position="103"/>
        <end position="125"/>
    </location>
</feature>
<evidence type="ECO:0000256" key="4">
    <source>
        <dbReference type="ARBA" id="ARBA00022989"/>
    </source>
</evidence>
<feature type="transmembrane region" description="Helical" evidence="6">
    <location>
        <begin position="432"/>
        <end position="452"/>
    </location>
</feature>
<gene>
    <name evidence="8" type="ORF">I592_02748</name>
    <name evidence="7" type="ORF">UKC_01219</name>
</gene>
<feature type="transmembrane region" description="Helical" evidence="6">
    <location>
        <begin position="203"/>
        <end position="222"/>
    </location>
</feature>
<dbReference type="PIRSF" id="PIRSF038958">
    <property type="entry name" value="PG_synth_SpoVB"/>
    <property type="match status" value="1"/>
</dbReference>
<dbReference type="Pfam" id="PF01943">
    <property type="entry name" value="Polysacc_synt"/>
    <property type="match status" value="1"/>
</dbReference>
<feature type="transmembrane region" description="Helical" evidence="6">
    <location>
        <begin position="254"/>
        <end position="270"/>
    </location>
</feature>
<dbReference type="OrthoDB" id="9775950at2"/>
<dbReference type="HOGENOM" id="CLU_022017_1_1_9"/>
<reference evidence="8 10" key="2">
    <citation type="submission" date="2013-03" db="EMBL/GenBank/DDBJ databases">
        <title>The Genome Sequence of Enterococcus gilvus ATCC BAA-350 (PacBio/Illumina hybrid assembly).</title>
        <authorList>
            <consortium name="The Broad Institute Genomics Platform"/>
            <consortium name="The Broad Institute Genome Sequencing Center for Infectious Disease"/>
            <person name="Earl A."/>
            <person name="Russ C."/>
            <person name="Gilmore M."/>
            <person name="Surin D."/>
            <person name="Walker B."/>
            <person name="Young S."/>
            <person name="Zeng Q."/>
            <person name="Gargeya S."/>
            <person name="Fitzgerald M."/>
            <person name="Haas B."/>
            <person name="Abouelleil A."/>
            <person name="Allen A.W."/>
            <person name="Alvarado L."/>
            <person name="Arachchi H.M."/>
            <person name="Berlin A.M."/>
            <person name="Chapman S.B."/>
            <person name="Gainer-Dewar J."/>
            <person name="Goldberg J."/>
            <person name="Griggs A."/>
            <person name="Gujja S."/>
            <person name="Hansen M."/>
            <person name="Howarth C."/>
            <person name="Imamovic A."/>
            <person name="Ireland A."/>
            <person name="Larimer J."/>
            <person name="McCowan C."/>
            <person name="Murphy C."/>
            <person name="Pearson M."/>
            <person name="Poon T.W."/>
            <person name="Priest M."/>
            <person name="Roberts A."/>
            <person name="Saif S."/>
            <person name="Shea T."/>
            <person name="Sisk P."/>
            <person name="Sykes S."/>
            <person name="Wortman J."/>
            <person name="Nusbaum C."/>
            <person name="Birren B."/>
        </authorList>
    </citation>
    <scope>NUCLEOTIDE SEQUENCE [LARGE SCALE GENOMIC DNA]</scope>
    <source>
        <strain evidence="8 10">ATCC BAA-350</strain>
    </source>
</reference>
<dbReference type="EMBL" id="ASWH01000001">
    <property type="protein sequence ID" value="EOW83421.1"/>
    <property type="molecule type" value="Genomic_DNA"/>
</dbReference>
<keyword evidence="3 6" id="KW-0812">Transmembrane</keyword>
<organism evidence="7 9">
    <name type="scientific">Enterococcus gilvus ATCC BAA-350</name>
    <dbReference type="NCBI Taxonomy" id="1158614"/>
    <lineage>
        <taxon>Bacteria</taxon>
        <taxon>Bacillati</taxon>
        <taxon>Bacillota</taxon>
        <taxon>Bacilli</taxon>
        <taxon>Lactobacillales</taxon>
        <taxon>Enterococcaceae</taxon>
        <taxon>Enterococcus</taxon>
    </lineage>
</organism>
<feature type="transmembrane region" description="Helical" evidence="6">
    <location>
        <begin position="20"/>
        <end position="41"/>
    </location>
</feature>
<keyword evidence="10" id="KW-1185">Reference proteome</keyword>
<dbReference type="InterPro" id="IPR050833">
    <property type="entry name" value="Poly_Biosynth_Transport"/>
</dbReference>
<dbReference type="Proteomes" id="UP000013750">
    <property type="component" value="Unassembled WGS sequence"/>
</dbReference>
<feature type="transmembrane region" description="Helical" evidence="6">
    <location>
        <begin position="345"/>
        <end position="362"/>
    </location>
</feature>
<feature type="transmembrane region" description="Helical" evidence="6">
    <location>
        <begin position="407"/>
        <end position="426"/>
    </location>
</feature>
<dbReference type="PANTHER" id="PTHR30250:SF21">
    <property type="entry name" value="LIPID II FLIPPASE MURJ"/>
    <property type="match status" value="1"/>
</dbReference>
<keyword evidence="5 6" id="KW-0472">Membrane</keyword>
<name>R2VGW8_9ENTE</name>
<sequence length="545" mass="60922">MKETRPSDLSYQEKMIQGSAWLSVGSIFSRLLGAIYIIPWYAWMGEHARVANGLFNMGYTFYALFLMISTAGLPGAIAKQIARYNSMGDYQTSRRLFIKALQATAVLGIIFGGLMFFMAPILANLSGGGRALIPVIQALSVAVVAFPSMSVLRGYFQGQQDMRPSAISQLVEQALRVFYMLLSVFIIMKVMKGDYLSAVIQSTFAASIGMVGSYGVLLFYWFNDRKRNEPQLERSVTKGTIDTKKLLLETIRQAVPFILLGSGIVFYKLIDQVTFIRTMSANTNYSHEQLIDLYALFSANPDKLTMVIVALGTSLAMTSLPMLTELFTQKRRPELAKVVNTNIQLFAYIMLPAVFGMILLAYPLNTVFYSADILGSRVLIAACWAGLVSALFMMLSTTLQGISHSRIAVRYWAAGLLLKVVLQVPLIELFEVYGPLLATVIGLSLTCGLCLWKLRRVVRANYKLAFRRCVLILILTLVMLIVAFIVRQLSYLVFDPSLRWSALMVCLVTGGTGSLLYFYLTLKIRLVDKLVGPQAKKWRRRLRIK</sequence>
<feature type="transmembrane region" description="Helical" evidence="6">
    <location>
        <begin position="61"/>
        <end position="82"/>
    </location>
</feature>
<evidence type="ECO:0000256" key="6">
    <source>
        <dbReference type="SAM" id="Phobius"/>
    </source>
</evidence>
<feature type="transmembrane region" description="Helical" evidence="6">
    <location>
        <begin position="464"/>
        <end position="486"/>
    </location>
</feature>
<dbReference type="InterPro" id="IPR024923">
    <property type="entry name" value="PG_synth_SpoVB"/>
</dbReference>
<feature type="transmembrane region" description="Helical" evidence="6">
    <location>
        <begin position="304"/>
        <end position="324"/>
    </location>
</feature>
<evidence type="ECO:0000256" key="2">
    <source>
        <dbReference type="ARBA" id="ARBA00022475"/>
    </source>
</evidence>
<evidence type="ECO:0000256" key="5">
    <source>
        <dbReference type="ARBA" id="ARBA00023136"/>
    </source>
</evidence>
<keyword evidence="2" id="KW-1003">Cell membrane</keyword>
<protein>
    <submittedName>
        <fullName evidence="7">Uncharacterized protein</fullName>
    </submittedName>
</protein>
<dbReference type="AlphaFoldDB" id="R2VGW8"/>
<keyword evidence="4 6" id="KW-1133">Transmembrane helix</keyword>
<dbReference type="Proteomes" id="UP000014160">
    <property type="component" value="Unassembled WGS sequence"/>
</dbReference>
<feature type="transmembrane region" description="Helical" evidence="6">
    <location>
        <begin position="173"/>
        <end position="191"/>
    </location>
</feature>
<accession>R2VGW8</accession>
<dbReference type="RefSeq" id="WP_010779638.1">
    <property type="nucleotide sequence ID" value="NZ_ASWH01000001.1"/>
</dbReference>
<dbReference type="PATRIC" id="fig|1158614.3.peg.1224"/>
<dbReference type="InterPro" id="IPR002797">
    <property type="entry name" value="Polysacc_synth"/>
</dbReference>
<comment type="caution">
    <text evidence="7">The sequence shown here is derived from an EMBL/GenBank/DDBJ whole genome shotgun (WGS) entry which is preliminary data.</text>
</comment>
<dbReference type="PANTHER" id="PTHR30250">
    <property type="entry name" value="PST FAMILY PREDICTED COLANIC ACID TRANSPORTER"/>
    <property type="match status" value="1"/>
</dbReference>
<evidence type="ECO:0000313" key="7">
    <source>
        <dbReference type="EMBL" id="EOI57005.1"/>
    </source>
</evidence>
<dbReference type="eggNOG" id="COG2244">
    <property type="taxonomic scope" value="Bacteria"/>
</dbReference>
<evidence type="ECO:0000256" key="3">
    <source>
        <dbReference type="ARBA" id="ARBA00022692"/>
    </source>
</evidence>
<evidence type="ECO:0000313" key="10">
    <source>
        <dbReference type="Proteomes" id="UP000014160"/>
    </source>
</evidence>
<evidence type="ECO:0000313" key="9">
    <source>
        <dbReference type="Proteomes" id="UP000013750"/>
    </source>
</evidence>
<evidence type="ECO:0000313" key="8">
    <source>
        <dbReference type="EMBL" id="EOW83421.1"/>
    </source>
</evidence>
<feature type="transmembrane region" description="Helical" evidence="6">
    <location>
        <begin position="131"/>
        <end position="152"/>
    </location>
</feature>